<protein>
    <submittedName>
        <fullName evidence="7">Uncharacterized protein</fullName>
    </submittedName>
</protein>
<dbReference type="PANTHER" id="PTHR31585:SF6">
    <property type="entry name" value="FOLATE-BIOPTERIN TRANSPORTER 2-RELATED"/>
    <property type="match status" value="1"/>
</dbReference>
<evidence type="ECO:0000256" key="3">
    <source>
        <dbReference type="ARBA" id="ARBA00022448"/>
    </source>
</evidence>
<dbReference type="InterPro" id="IPR039309">
    <property type="entry name" value="BT1"/>
</dbReference>
<evidence type="ECO:0000256" key="6">
    <source>
        <dbReference type="ARBA" id="ARBA00023136"/>
    </source>
</evidence>
<evidence type="ECO:0000256" key="2">
    <source>
        <dbReference type="ARBA" id="ARBA00007015"/>
    </source>
</evidence>
<evidence type="ECO:0000256" key="1">
    <source>
        <dbReference type="ARBA" id="ARBA00004141"/>
    </source>
</evidence>
<proteinExistence type="inferred from homology"/>
<evidence type="ECO:0000313" key="7">
    <source>
        <dbReference type="EMBL" id="CAH8337554.1"/>
    </source>
</evidence>
<accession>A0ABC8JWY1</accession>
<dbReference type="AlphaFoldDB" id="A0ABC8JWY1"/>
<comment type="similarity">
    <text evidence="2">Belongs to the major facilitator superfamily. Folate-biopterin transporter (TC 2.A.71) family.</text>
</comment>
<dbReference type="PANTHER" id="PTHR31585">
    <property type="entry name" value="FOLATE-BIOPTERIN TRANSPORTER 1, CHLOROPLASTIC"/>
    <property type="match status" value="1"/>
</dbReference>
<dbReference type="GO" id="GO:0016020">
    <property type="term" value="C:membrane"/>
    <property type="evidence" value="ECO:0007669"/>
    <property type="project" value="UniProtKB-SubCell"/>
</dbReference>
<organism evidence="7 8">
    <name type="scientific">Eruca vesicaria subsp. sativa</name>
    <name type="common">Garden rocket</name>
    <name type="synonym">Eruca sativa</name>
    <dbReference type="NCBI Taxonomy" id="29727"/>
    <lineage>
        <taxon>Eukaryota</taxon>
        <taxon>Viridiplantae</taxon>
        <taxon>Streptophyta</taxon>
        <taxon>Embryophyta</taxon>
        <taxon>Tracheophyta</taxon>
        <taxon>Spermatophyta</taxon>
        <taxon>Magnoliopsida</taxon>
        <taxon>eudicotyledons</taxon>
        <taxon>Gunneridae</taxon>
        <taxon>Pentapetalae</taxon>
        <taxon>rosids</taxon>
        <taxon>malvids</taxon>
        <taxon>Brassicales</taxon>
        <taxon>Brassicaceae</taxon>
        <taxon>Brassiceae</taxon>
        <taxon>Eruca</taxon>
    </lineage>
</organism>
<keyword evidence="3" id="KW-0813">Transport</keyword>
<comment type="subcellular location">
    <subcellularLocation>
        <location evidence="1">Membrane</location>
        <topology evidence="1">Multi-pass membrane protein</topology>
    </subcellularLocation>
</comment>
<keyword evidence="4" id="KW-0812">Transmembrane</keyword>
<keyword evidence="5" id="KW-1133">Transmembrane helix</keyword>
<keyword evidence="8" id="KW-1185">Reference proteome</keyword>
<gene>
    <name evidence="7" type="ORF">ERUC_LOCUS14571</name>
</gene>
<dbReference type="SUPFAM" id="SSF103473">
    <property type="entry name" value="MFS general substrate transporter"/>
    <property type="match status" value="1"/>
</dbReference>
<dbReference type="Proteomes" id="UP001642260">
    <property type="component" value="Unassembled WGS sequence"/>
</dbReference>
<reference evidence="7 8" key="1">
    <citation type="submission" date="2022-03" db="EMBL/GenBank/DDBJ databases">
        <authorList>
            <person name="Macdonald S."/>
            <person name="Ahmed S."/>
            <person name="Newling K."/>
        </authorList>
    </citation>
    <scope>NUCLEOTIDE SEQUENCE [LARGE SCALE GENOMIC DNA]</scope>
</reference>
<name>A0ABC8JWY1_ERUVS</name>
<keyword evidence="6" id="KW-0472">Membrane</keyword>
<sequence length="118" mass="13084">MIKQFKWLSLQVLASRLCPPGIEGTLFALLMSTDNAGVMTSSWLGGVLLHVLRVTRTEFGNLWLAVLVRNVMRLSPICVLLLLPDGNQNTVKLPDEIIGEALEEEMSILNPVEEIDNI</sequence>
<evidence type="ECO:0000256" key="5">
    <source>
        <dbReference type="ARBA" id="ARBA00022989"/>
    </source>
</evidence>
<comment type="caution">
    <text evidence="7">The sequence shown here is derived from an EMBL/GenBank/DDBJ whole genome shotgun (WGS) entry which is preliminary data.</text>
</comment>
<dbReference type="Pfam" id="PF03092">
    <property type="entry name" value="BT1"/>
    <property type="match status" value="1"/>
</dbReference>
<dbReference type="InterPro" id="IPR036259">
    <property type="entry name" value="MFS_trans_sf"/>
</dbReference>
<dbReference type="EMBL" id="CAKOAT010136710">
    <property type="protein sequence ID" value="CAH8337554.1"/>
    <property type="molecule type" value="Genomic_DNA"/>
</dbReference>
<evidence type="ECO:0000256" key="4">
    <source>
        <dbReference type="ARBA" id="ARBA00022692"/>
    </source>
</evidence>
<evidence type="ECO:0000313" key="8">
    <source>
        <dbReference type="Proteomes" id="UP001642260"/>
    </source>
</evidence>